<evidence type="ECO:0000313" key="1">
    <source>
        <dbReference type="EMBL" id="GMN61032.1"/>
    </source>
</evidence>
<dbReference type="InterPro" id="IPR029063">
    <property type="entry name" value="SAM-dependent_MTases_sf"/>
</dbReference>
<dbReference type="PANTHER" id="PTHR35276:SF1">
    <property type="entry name" value="TRNA (MNM(5)S(2)U34)-METHYLTRANSFERASE, CHLOROPLASTIC"/>
    <property type="match status" value="1"/>
</dbReference>
<proteinExistence type="predicted"/>
<protein>
    <recommendedName>
        <fullName evidence="3">rRNA methylase YtqB</fullName>
    </recommendedName>
</protein>
<organism evidence="1 2">
    <name type="scientific">Ficus carica</name>
    <name type="common">Common fig</name>
    <dbReference type="NCBI Taxonomy" id="3494"/>
    <lineage>
        <taxon>Eukaryota</taxon>
        <taxon>Viridiplantae</taxon>
        <taxon>Streptophyta</taxon>
        <taxon>Embryophyta</taxon>
        <taxon>Tracheophyta</taxon>
        <taxon>Spermatophyta</taxon>
        <taxon>Magnoliopsida</taxon>
        <taxon>eudicotyledons</taxon>
        <taxon>Gunneridae</taxon>
        <taxon>Pentapetalae</taxon>
        <taxon>rosids</taxon>
        <taxon>fabids</taxon>
        <taxon>Rosales</taxon>
        <taxon>Moraceae</taxon>
        <taxon>Ficeae</taxon>
        <taxon>Ficus</taxon>
    </lineage>
</organism>
<comment type="caution">
    <text evidence="1">The sequence shown here is derived from an EMBL/GenBank/DDBJ whole genome shotgun (WGS) entry which is preliminary data.</text>
</comment>
<gene>
    <name evidence="1" type="ORF">TIFTF001_030119</name>
</gene>
<dbReference type="Gramene" id="FCD_00022260-RA">
    <property type="protein sequence ID" value="FCD_00022260-RA:cds"/>
    <property type="gene ID" value="FCD_00022260"/>
</dbReference>
<keyword evidence="2" id="KW-1185">Reference proteome</keyword>
<evidence type="ECO:0008006" key="3">
    <source>
        <dbReference type="Google" id="ProtNLM"/>
    </source>
</evidence>
<dbReference type="AlphaFoldDB" id="A0AA88DSK8"/>
<dbReference type="Gene3D" id="3.40.50.150">
    <property type="entry name" value="Vaccinia Virus protein VP39"/>
    <property type="match status" value="1"/>
</dbReference>
<dbReference type="Pfam" id="PF06962">
    <property type="entry name" value="rRNA_methylase"/>
    <property type="match status" value="1"/>
</dbReference>
<reference evidence="1" key="1">
    <citation type="submission" date="2023-07" db="EMBL/GenBank/DDBJ databases">
        <title>draft genome sequence of fig (Ficus carica).</title>
        <authorList>
            <person name="Takahashi T."/>
            <person name="Nishimura K."/>
        </authorList>
    </citation>
    <scope>NUCLEOTIDE SEQUENCE</scope>
</reference>
<dbReference type="GO" id="GO:0003729">
    <property type="term" value="F:mRNA binding"/>
    <property type="evidence" value="ECO:0007669"/>
    <property type="project" value="EnsemblPlants"/>
</dbReference>
<dbReference type="EMBL" id="BTGU01000105">
    <property type="protein sequence ID" value="GMN61032.1"/>
    <property type="molecule type" value="Genomic_DNA"/>
</dbReference>
<sequence>MVGFRFSVLAGSGQADLNGIGGSGFKMHSPKRVQKEKSHYKFERRLNADANCENDGSHSVEDVLVSFVFGKKKAIEVAHKVWEHVVRKGDLVIDATCGNGYDTFTLLKMVADESQQGRVYGFDVQKAALESTSSLLEQSICSNEKDLVKLFQKCHSKMADVLPEDTLVRLVAFNLGYLPGGDKTIITEPRTTVEALKVSKDILMPGGLISLVVYVGHPGGGQELKTVEEFSSELPVENWIGCKFQMLNRPLSPVLIFLFKKC</sequence>
<evidence type="ECO:0000313" key="2">
    <source>
        <dbReference type="Proteomes" id="UP001187192"/>
    </source>
</evidence>
<name>A0AA88DSK8_FICCA</name>
<dbReference type="InterPro" id="IPR010719">
    <property type="entry name" value="MnmM_MeTrfase"/>
</dbReference>
<dbReference type="SUPFAM" id="SSF53335">
    <property type="entry name" value="S-adenosyl-L-methionine-dependent methyltransferases"/>
    <property type="match status" value="1"/>
</dbReference>
<dbReference type="PANTHER" id="PTHR35276">
    <property type="entry name" value="S-ADENOSYL-L-METHIONINE-DEPENDENT METHYLTRANSFERASES SUPERFAMILY PROTEIN"/>
    <property type="match status" value="1"/>
</dbReference>
<dbReference type="Proteomes" id="UP001187192">
    <property type="component" value="Unassembled WGS sequence"/>
</dbReference>
<accession>A0AA88DSK8</accession>